<dbReference type="Proteomes" id="UP000613768">
    <property type="component" value="Unassembled WGS sequence"/>
</dbReference>
<dbReference type="EMBL" id="JACYTR010000027">
    <property type="protein sequence ID" value="MBD8526662.1"/>
    <property type="molecule type" value="Genomic_DNA"/>
</dbReference>
<dbReference type="AlphaFoldDB" id="A0AAW3ZN97"/>
<evidence type="ECO:0000313" key="2">
    <source>
        <dbReference type="Proteomes" id="UP000613768"/>
    </source>
</evidence>
<protein>
    <submittedName>
        <fullName evidence="1">Prevent-host-death protein</fullName>
    </submittedName>
</protein>
<proteinExistence type="predicted"/>
<sequence length="90" mass="10164">MKTSTIPALRVEPELREAAESMLREGETLSSFMEQSIRAEIRRRRVTQEFIDRGLRSQERARAGAGYVDADTVLDRLAGRLDAAKRTGSR</sequence>
<evidence type="ECO:0000313" key="1">
    <source>
        <dbReference type="EMBL" id="MBD8526662.1"/>
    </source>
</evidence>
<dbReference type="RefSeq" id="WP_192030083.1">
    <property type="nucleotide sequence ID" value="NZ_JACYTR010000027.1"/>
</dbReference>
<name>A0AAW3ZN97_9GAMM</name>
<organism evidence="1 2">
    <name type="scientific">Pseudomarimonas arenosa</name>
    <dbReference type="NCBI Taxonomy" id="2774145"/>
    <lineage>
        <taxon>Bacteria</taxon>
        <taxon>Pseudomonadati</taxon>
        <taxon>Pseudomonadota</taxon>
        <taxon>Gammaproteobacteria</taxon>
        <taxon>Lysobacterales</taxon>
        <taxon>Lysobacteraceae</taxon>
        <taxon>Pseudomarimonas</taxon>
    </lineage>
</organism>
<reference evidence="1 2" key="1">
    <citation type="submission" date="2020-09" db="EMBL/GenBank/DDBJ databases">
        <title>Pseudoxanthomonas sp. CAU 1598 isolated from sand of Yaerae Beach.</title>
        <authorList>
            <person name="Kim W."/>
        </authorList>
    </citation>
    <scope>NUCLEOTIDE SEQUENCE [LARGE SCALE GENOMIC DNA]</scope>
    <source>
        <strain evidence="1 2">CAU 1598</strain>
    </source>
</reference>
<comment type="caution">
    <text evidence="1">The sequence shown here is derived from an EMBL/GenBank/DDBJ whole genome shotgun (WGS) entry which is preliminary data.</text>
</comment>
<gene>
    <name evidence="1" type="ORF">IFO71_13030</name>
</gene>
<dbReference type="NCBIfam" id="NF041551">
    <property type="entry name" value="YlcI_YnfO_N"/>
    <property type="match status" value="1"/>
</dbReference>
<keyword evidence="2" id="KW-1185">Reference proteome</keyword>
<accession>A0AAW3ZN97</accession>